<feature type="chain" id="PRO_5029620555" description="ABC transporter substrate-binding protein" evidence="1">
    <location>
        <begin position="21"/>
        <end position="263"/>
    </location>
</feature>
<proteinExistence type="predicted"/>
<comment type="caution">
    <text evidence="2">The sequence shown here is derived from an EMBL/GenBank/DDBJ whole genome shotgun (WGS) entry which is preliminary data.</text>
</comment>
<dbReference type="PANTHER" id="PTHR35936">
    <property type="entry name" value="MEMBRANE-BOUND LYTIC MUREIN TRANSGLYCOSYLASE F"/>
    <property type="match status" value="1"/>
</dbReference>
<keyword evidence="3" id="KW-1185">Reference proteome</keyword>
<dbReference type="PANTHER" id="PTHR35936:SF25">
    <property type="entry name" value="ABC TRANSPORTER SUBSTRATE-BINDING PROTEIN"/>
    <property type="match status" value="1"/>
</dbReference>
<evidence type="ECO:0008006" key="4">
    <source>
        <dbReference type="Google" id="ProtNLM"/>
    </source>
</evidence>
<dbReference type="Proteomes" id="UP000503820">
    <property type="component" value="Unassembled WGS sequence"/>
</dbReference>
<keyword evidence="1" id="KW-0732">Signal</keyword>
<evidence type="ECO:0000313" key="3">
    <source>
        <dbReference type="Proteomes" id="UP000503820"/>
    </source>
</evidence>
<protein>
    <recommendedName>
        <fullName evidence="4">ABC transporter substrate-binding protein</fullName>
    </recommendedName>
</protein>
<evidence type="ECO:0000256" key="1">
    <source>
        <dbReference type="SAM" id="SignalP"/>
    </source>
</evidence>
<gene>
    <name evidence="2" type="ORF">DSM19430T_29270</name>
</gene>
<dbReference type="Gene3D" id="3.40.190.10">
    <property type="entry name" value="Periplasmic binding protein-like II"/>
    <property type="match status" value="2"/>
</dbReference>
<organism evidence="2 3">
    <name type="scientific">Desulfovibrio psychrotolerans</name>
    <dbReference type="NCBI Taxonomy" id="415242"/>
    <lineage>
        <taxon>Bacteria</taxon>
        <taxon>Pseudomonadati</taxon>
        <taxon>Thermodesulfobacteriota</taxon>
        <taxon>Desulfovibrionia</taxon>
        <taxon>Desulfovibrionales</taxon>
        <taxon>Desulfovibrionaceae</taxon>
        <taxon>Desulfovibrio</taxon>
    </lineage>
</organism>
<dbReference type="RefSeq" id="WP_174410869.1">
    <property type="nucleotide sequence ID" value="NZ_BLVP01000036.1"/>
</dbReference>
<reference evidence="2 3" key="1">
    <citation type="submission" date="2020-05" db="EMBL/GenBank/DDBJ databases">
        <title>Draft genome sequence of Desulfovibrio psychrotolerans JS1T.</title>
        <authorList>
            <person name="Ueno A."/>
            <person name="Tamazawa S."/>
            <person name="Tamamura S."/>
            <person name="Murakami T."/>
            <person name="Kiyama T."/>
            <person name="Inomata H."/>
            <person name="Amano Y."/>
            <person name="Miyakawa K."/>
            <person name="Tamaki H."/>
            <person name="Naganuma T."/>
            <person name="Kaneko K."/>
        </authorList>
    </citation>
    <scope>NUCLEOTIDE SEQUENCE [LARGE SCALE GENOMIC DNA]</scope>
    <source>
        <strain evidence="2 3">JS1</strain>
    </source>
</reference>
<sequence>MRTLLALILIAAFAASPVRADSITLVADSWCPYNCEEGADAPGYLIDIAREALSFSGHTLTYQEMSWTRAIYQVQRGAAHGLVGAVPNEVPDFIFPKLALGLVPNAFFTLTESAWKPTDKDAFSSVRLGVIRDYDYGSRLQAWIDQHINTILVQEAQGNNALETNLRKLVHGRIDVVVDQKASVLAKAREMGIADQIRLACEDPVKPEEDSLYIAFSPVLERSRQYADDLDKGVRMLREQGRLQIILKAYGLEDWEPSVGGTP</sequence>
<dbReference type="EMBL" id="BLVP01000036">
    <property type="protein sequence ID" value="GFM38243.1"/>
    <property type="molecule type" value="Genomic_DNA"/>
</dbReference>
<evidence type="ECO:0000313" key="2">
    <source>
        <dbReference type="EMBL" id="GFM38243.1"/>
    </source>
</evidence>
<dbReference type="AlphaFoldDB" id="A0A7J0BX26"/>
<feature type="signal peptide" evidence="1">
    <location>
        <begin position="1"/>
        <end position="20"/>
    </location>
</feature>
<accession>A0A7J0BX26</accession>
<dbReference type="SUPFAM" id="SSF53850">
    <property type="entry name" value="Periplasmic binding protein-like II"/>
    <property type="match status" value="1"/>
</dbReference>
<name>A0A7J0BX26_9BACT</name>